<keyword evidence="2" id="KW-1185">Reference proteome</keyword>
<dbReference type="Proteomes" id="UP001231189">
    <property type="component" value="Unassembled WGS sequence"/>
</dbReference>
<gene>
    <name evidence="1" type="ORF">QYE76_033265</name>
</gene>
<organism evidence="1 2">
    <name type="scientific">Lolium multiflorum</name>
    <name type="common">Italian ryegrass</name>
    <name type="synonym">Lolium perenne subsp. multiflorum</name>
    <dbReference type="NCBI Taxonomy" id="4521"/>
    <lineage>
        <taxon>Eukaryota</taxon>
        <taxon>Viridiplantae</taxon>
        <taxon>Streptophyta</taxon>
        <taxon>Embryophyta</taxon>
        <taxon>Tracheophyta</taxon>
        <taxon>Spermatophyta</taxon>
        <taxon>Magnoliopsida</taxon>
        <taxon>Liliopsida</taxon>
        <taxon>Poales</taxon>
        <taxon>Poaceae</taxon>
        <taxon>BOP clade</taxon>
        <taxon>Pooideae</taxon>
        <taxon>Poodae</taxon>
        <taxon>Poeae</taxon>
        <taxon>Poeae Chloroplast Group 2 (Poeae type)</taxon>
        <taxon>Loliodinae</taxon>
        <taxon>Loliinae</taxon>
        <taxon>Lolium</taxon>
    </lineage>
</organism>
<sequence>MAMEYFAQLKLRHCTKVIQLDGTTFRVKPPAYAGTVLCEHSGLQLLDSEQVKLLGVRTRLFELDAQRRAWSGVLHVGARERLKSLMLTRRSTFDLTFPTAPASPVASDDGEPVQLRRPSQGMAAASQGEVVAFLLIRLLEKTSTEKKERERG</sequence>
<reference evidence="1" key="1">
    <citation type="submission" date="2023-07" db="EMBL/GenBank/DDBJ databases">
        <title>A chromosome-level genome assembly of Lolium multiflorum.</title>
        <authorList>
            <person name="Chen Y."/>
            <person name="Copetti D."/>
            <person name="Kolliker R."/>
            <person name="Studer B."/>
        </authorList>
    </citation>
    <scope>NUCLEOTIDE SEQUENCE</scope>
    <source>
        <strain evidence="1">02402/16</strain>
        <tissue evidence="1">Leaf</tissue>
    </source>
</reference>
<dbReference type="PANTHER" id="PTHR33148:SF75">
    <property type="entry name" value="OS06G0260000 PROTEIN"/>
    <property type="match status" value="1"/>
</dbReference>
<proteinExistence type="predicted"/>
<dbReference type="PANTHER" id="PTHR33148">
    <property type="entry name" value="PLASTID MOVEMENT IMPAIRED PROTEIN-RELATED"/>
    <property type="match status" value="1"/>
</dbReference>
<evidence type="ECO:0000313" key="1">
    <source>
        <dbReference type="EMBL" id="KAK1609592.1"/>
    </source>
</evidence>
<dbReference type="AlphaFoldDB" id="A0AAD8QVS7"/>
<accession>A0AAD8QVS7</accession>
<name>A0AAD8QVS7_LOLMU</name>
<dbReference type="EMBL" id="JAUUTY010000007">
    <property type="protein sequence ID" value="KAK1609592.1"/>
    <property type="molecule type" value="Genomic_DNA"/>
</dbReference>
<protein>
    <submittedName>
        <fullName evidence="1">Uncharacterized protein</fullName>
    </submittedName>
</protein>
<comment type="caution">
    <text evidence="1">The sequence shown here is derived from an EMBL/GenBank/DDBJ whole genome shotgun (WGS) entry which is preliminary data.</text>
</comment>
<evidence type="ECO:0000313" key="2">
    <source>
        <dbReference type="Proteomes" id="UP001231189"/>
    </source>
</evidence>